<dbReference type="Pfam" id="PF00319">
    <property type="entry name" value="SRF-TF"/>
    <property type="match status" value="1"/>
</dbReference>
<evidence type="ECO:0000259" key="2">
    <source>
        <dbReference type="PROSITE" id="PS50066"/>
    </source>
</evidence>
<dbReference type="GO" id="GO:0045944">
    <property type="term" value="P:positive regulation of transcription by RNA polymerase II"/>
    <property type="evidence" value="ECO:0007669"/>
    <property type="project" value="InterPro"/>
</dbReference>
<dbReference type="PANTHER" id="PTHR11945">
    <property type="entry name" value="MADS BOX PROTEIN"/>
    <property type="match status" value="1"/>
</dbReference>
<comment type="caution">
    <text evidence="3">The sequence shown here is derived from an EMBL/GenBank/DDBJ whole genome shotgun (WGS) entry which is preliminary data.</text>
</comment>
<keyword evidence="4" id="KW-1185">Reference proteome</keyword>
<dbReference type="InterPro" id="IPR033897">
    <property type="entry name" value="SRF-like_MADS-box"/>
</dbReference>
<proteinExistence type="predicted"/>
<dbReference type="GO" id="GO:0000981">
    <property type="term" value="F:DNA-binding transcription factor activity, RNA polymerase II-specific"/>
    <property type="evidence" value="ECO:0007669"/>
    <property type="project" value="InterPro"/>
</dbReference>
<dbReference type="AlphaFoldDB" id="A0A8J5LUH2"/>
<protein>
    <recommendedName>
        <fullName evidence="2">MADS-box domain-containing protein</fullName>
    </recommendedName>
</protein>
<name>A0A8J5LUH2_ZINOF</name>
<dbReference type="PANTHER" id="PTHR11945:SF387">
    <property type="entry name" value="AGAMOUS-LIKE MADS-BOX PROTEIN AGL80"/>
    <property type="match status" value="1"/>
</dbReference>
<evidence type="ECO:0000313" key="3">
    <source>
        <dbReference type="EMBL" id="KAG6530967.1"/>
    </source>
</evidence>
<feature type="coiled-coil region" evidence="1">
    <location>
        <begin position="87"/>
        <end position="114"/>
    </location>
</feature>
<evidence type="ECO:0000256" key="1">
    <source>
        <dbReference type="SAM" id="Coils"/>
    </source>
</evidence>
<dbReference type="CDD" id="cd00266">
    <property type="entry name" value="MADS_SRF_like"/>
    <property type="match status" value="1"/>
</dbReference>
<gene>
    <name evidence="3" type="ORF">ZIOFF_004737</name>
</gene>
<dbReference type="OrthoDB" id="614023at2759"/>
<evidence type="ECO:0000313" key="4">
    <source>
        <dbReference type="Proteomes" id="UP000734854"/>
    </source>
</evidence>
<reference evidence="3 4" key="1">
    <citation type="submission" date="2020-08" db="EMBL/GenBank/DDBJ databases">
        <title>Plant Genome Project.</title>
        <authorList>
            <person name="Zhang R.-G."/>
        </authorList>
    </citation>
    <scope>NUCLEOTIDE SEQUENCE [LARGE SCALE GENOMIC DNA]</scope>
    <source>
        <tissue evidence="3">Rhizome</tissue>
    </source>
</reference>
<accession>A0A8J5LUH2</accession>
<dbReference type="Proteomes" id="UP000734854">
    <property type="component" value="Unassembled WGS sequence"/>
</dbReference>
<keyword evidence="1" id="KW-0175">Coiled coil</keyword>
<sequence length="358" mass="40800">MPRKKITLSWIAHDATRRVTFKKRKQSLFKKTSELATLCGVDVCAVVYRPEEAEPEVWPSPAEAKRVLARLRAAPEPYQGRKKMDQADFLRLRVAKLQDQIHRQQQDNWELETNLLLHEVLSTGGQRMCNTRIEEAAELVRLVEFKLVLVSSRIEREKARTLVEPPWPLVEQVVGGAVAEFEPELLTEENLSALPWPELSEEDLAEAALPLPWPEPSEEPLEEGLAEAALPLPWPWPEPLEEDLAEAALPLPLPWPWPEPLEEDLAEAALPLPWPWPEPSEEDLAEAALPLLELSEEDLTEVEPELTKEDLAALPWPELTEEDSAAVPLSSIDPESAWLELDYHQWQDAFDLFNNFNY</sequence>
<dbReference type="SMART" id="SM00432">
    <property type="entry name" value="MADS"/>
    <property type="match status" value="1"/>
</dbReference>
<dbReference type="PROSITE" id="PS50066">
    <property type="entry name" value="MADS_BOX_2"/>
    <property type="match status" value="1"/>
</dbReference>
<dbReference type="EMBL" id="JACMSC010000002">
    <property type="protein sequence ID" value="KAG6530967.1"/>
    <property type="molecule type" value="Genomic_DNA"/>
</dbReference>
<dbReference type="GO" id="GO:0000978">
    <property type="term" value="F:RNA polymerase II cis-regulatory region sequence-specific DNA binding"/>
    <property type="evidence" value="ECO:0007669"/>
    <property type="project" value="TreeGrafter"/>
</dbReference>
<dbReference type="GO" id="GO:0046983">
    <property type="term" value="F:protein dimerization activity"/>
    <property type="evidence" value="ECO:0007669"/>
    <property type="project" value="InterPro"/>
</dbReference>
<dbReference type="InterPro" id="IPR002100">
    <property type="entry name" value="TF_MADSbox"/>
</dbReference>
<organism evidence="3 4">
    <name type="scientific">Zingiber officinale</name>
    <name type="common">Ginger</name>
    <name type="synonym">Amomum zingiber</name>
    <dbReference type="NCBI Taxonomy" id="94328"/>
    <lineage>
        <taxon>Eukaryota</taxon>
        <taxon>Viridiplantae</taxon>
        <taxon>Streptophyta</taxon>
        <taxon>Embryophyta</taxon>
        <taxon>Tracheophyta</taxon>
        <taxon>Spermatophyta</taxon>
        <taxon>Magnoliopsida</taxon>
        <taxon>Liliopsida</taxon>
        <taxon>Zingiberales</taxon>
        <taxon>Zingiberaceae</taxon>
        <taxon>Zingiber</taxon>
    </lineage>
</organism>
<feature type="domain" description="MADS-box" evidence="2">
    <location>
        <begin position="1"/>
        <end position="48"/>
    </location>
</feature>